<keyword evidence="3" id="KW-1185">Reference proteome</keyword>
<proteinExistence type="predicted"/>
<evidence type="ECO:0000256" key="1">
    <source>
        <dbReference type="SAM" id="MobiDB-lite"/>
    </source>
</evidence>
<gene>
    <name evidence="2" type="ORF">FHX40_1930</name>
</gene>
<evidence type="ECO:0008006" key="4">
    <source>
        <dbReference type="Google" id="ProtNLM"/>
    </source>
</evidence>
<dbReference type="AlphaFoldDB" id="A0A543IXC7"/>
<evidence type="ECO:0000313" key="2">
    <source>
        <dbReference type="EMBL" id="TQM75228.1"/>
    </source>
</evidence>
<sequence length="120" mass="13447">MIRRLFYFSLGFVTAVWAMRKIRSLHPDHVARRAVTAAAGAGTALREFVADVRHLAAVREMELRAEYGLDSVEFGAGGRAGDLRALPEYRRRAELGPARSFEARRGTIHPTETHDEKDGR</sequence>
<reference evidence="2 3" key="1">
    <citation type="submission" date="2019-06" db="EMBL/GenBank/DDBJ databases">
        <title>Sequencing the genomes of 1000 actinobacteria strains.</title>
        <authorList>
            <person name="Klenk H.-P."/>
        </authorList>
    </citation>
    <scope>NUCLEOTIDE SEQUENCE [LARGE SCALE GENOMIC DNA]</scope>
    <source>
        <strain evidence="2 3">DSM 43186</strain>
    </source>
</reference>
<dbReference type="RefSeq" id="WP_189136277.1">
    <property type="nucleotide sequence ID" value="NZ_BMPV01000007.1"/>
</dbReference>
<name>A0A543IXC7_9ACTN</name>
<dbReference type="EMBL" id="VFPQ01000001">
    <property type="protein sequence ID" value="TQM75228.1"/>
    <property type="molecule type" value="Genomic_DNA"/>
</dbReference>
<protein>
    <recommendedName>
        <fullName evidence="4">Secreted protein</fullName>
    </recommendedName>
</protein>
<feature type="compositionally biased region" description="Basic and acidic residues" evidence="1">
    <location>
        <begin position="101"/>
        <end position="120"/>
    </location>
</feature>
<evidence type="ECO:0000313" key="3">
    <source>
        <dbReference type="Proteomes" id="UP000319213"/>
    </source>
</evidence>
<comment type="caution">
    <text evidence="2">The sequence shown here is derived from an EMBL/GenBank/DDBJ whole genome shotgun (WGS) entry which is preliminary data.</text>
</comment>
<accession>A0A543IXC7</accession>
<organism evidence="2 3">
    <name type="scientific">Thermopolyspora flexuosa</name>
    <dbReference type="NCBI Taxonomy" id="103836"/>
    <lineage>
        <taxon>Bacteria</taxon>
        <taxon>Bacillati</taxon>
        <taxon>Actinomycetota</taxon>
        <taxon>Actinomycetes</taxon>
        <taxon>Streptosporangiales</taxon>
        <taxon>Streptosporangiaceae</taxon>
        <taxon>Thermopolyspora</taxon>
    </lineage>
</organism>
<dbReference type="Proteomes" id="UP000319213">
    <property type="component" value="Unassembled WGS sequence"/>
</dbReference>
<feature type="region of interest" description="Disordered" evidence="1">
    <location>
        <begin position="97"/>
        <end position="120"/>
    </location>
</feature>